<dbReference type="SMART" id="SM00235">
    <property type="entry name" value="ZnMc"/>
    <property type="match status" value="1"/>
</dbReference>
<dbReference type="InterPro" id="IPR001506">
    <property type="entry name" value="Peptidase_M12A"/>
</dbReference>
<dbReference type="Proteomes" id="UP000708208">
    <property type="component" value="Unassembled WGS sequence"/>
</dbReference>
<dbReference type="EMBL" id="CAJVCH010030474">
    <property type="protein sequence ID" value="CAG7709682.1"/>
    <property type="molecule type" value="Genomic_DNA"/>
</dbReference>
<evidence type="ECO:0000256" key="4">
    <source>
        <dbReference type="ARBA" id="ARBA00022833"/>
    </source>
</evidence>
<proteinExistence type="predicted"/>
<dbReference type="GO" id="GO:0004222">
    <property type="term" value="F:metalloendopeptidase activity"/>
    <property type="evidence" value="ECO:0007669"/>
    <property type="project" value="UniProtKB-UniRule"/>
</dbReference>
<organism evidence="8 9">
    <name type="scientific">Allacma fusca</name>
    <dbReference type="NCBI Taxonomy" id="39272"/>
    <lineage>
        <taxon>Eukaryota</taxon>
        <taxon>Metazoa</taxon>
        <taxon>Ecdysozoa</taxon>
        <taxon>Arthropoda</taxon>
        <taxon>Hexapoda</taxon>
        <taxon>Collembola</taxon>
        <taxon>Symphypleona</taxon>
        <taxon>Sminthuridae</taxon>
        <taxon>Allacma</taxon>
    </lineage>
</organism>
<reference evidence="8" key="1">
    <citation type="submission" date="2021-06" db="EMBL/GenBank/DDBJ databases">
        <authorList>
            <person name="Hodson N. C."/>
            <person name="Mongue J. A."/>
            <person name="Jaron S. K."/>
        </authorList>
    </citation>
    <scope>NUCLEOTIDE SEQUENCE</scope>
</reference>
<dbReference type="PANTHER" id="PTHR10127:SF780">
    <property type="entry name" value="METALLOENDOPEPTIDASE"/>
    <property type="match status" value="1"/>
</dbReference>
<keyword evidence="3 6" id="KW-0378">Hydrolase</keyword>
<comment type="cofactor">
    <cofactor evidence="6">
        <name>Zn(2+)</name>
        <dbReference type="ChEBI" id="CHEBI:29105"/>
    </cofactor>
    <text evidence="6">Binds 1 zinc ion per subunit.</text>
</comment>
<comment type="caution">
    <text evidence="8">The sequence shown here is derived from an EMBL/GenBank/DDBJ whole genome shotgun (WGS) entry which is preliminary data.</text>
</comment>
<dbReference type="OrthoDB" id="291007at2759"/>
<dbReference type="PROSITE" id="PS51864">
    <property type="entry name" value="ASTACIN"/>
    <property type="match status" value="1"/>
</dbReference>
<accession>A0A8J2JEN5</accession>
<keyword evidence="5 6" id="KW-0482">Metalloprotease</keyword>
<sequence>MAEISEKTCIRFRRRKGDSNYIFIRDGQGCSSFVGRRGEKIGQEVTLNRAVGCVTKGIVIHELVHAIGFWHEQSRTDRDDYVTVNLDHVPEENRHNFVKYTTQEAFDFGVPYDFDSVMHYSNRAFVNEEGLRKGVKSIVPKKYGVKIGQRTHLSRWDALKINRMYECPEEIPVTTTTTESSRRNSWLFSLFG</sequence>
<keyword evidence="1 6" id="KW-0645">Protease</keyword>
<dbReference type="GO" id="GO:0006508">
    <property type="term" value="P:proteolysis"/>
    <property type="evidence" value="ECO:0007669"/>
    <property type="project" value="UniProtKB-KW"/>
</dbReference>
<evidence type="ECO:0000256" key="3">
    <source>
        <dbReference type="ARBA" id="ARBA00022801"/>
    </source>
</evidence>
<keyword evidence="4 6" id="KW-0862">Zinc</keyword>
<comment type="caution">
    <text evidence="6">Lacks conserved residue(s) required for the propagation of feature annotation.</text>
</comment>
<evidence type="ECO:0000256" key="5">
    <source>
        <dbReference type="ARBA" id="ARBA00023049"/>
    </source>
</evidence>
<gene>
    <name evidence="8" type="ORF">AFUS01_LOCUS4837</name>
</gene>
<dbReference type="InterPro" id="IPR006026">
    <property type="entry name" value="Peptidase_Metallo"/>
</dbReference>
<feature type="binding site" evidence="6">
    <location>
        <position position="65"/>
    </location>
    <ligand>
        <name>Zn(2+)</name>
        <dbReference type="ChEBI" id="CHEBI:29105"/>
        <note>catalytic</note>
    </ligand>
</feature>
<evidence type="ECO:0000259" key="7">
    <source>
        <dbReference type="PROSITE" id="PS51864"/>
    </source>
</evidence>
<name>A0A8J2JEN5_9HEXA</name>
<keyword evidence="9" id="KW-1185">Reference proteome</keyword>
<feature type="domain" description="Peptidase M12A" evidence="7">
    <location>
        <begin position="1"/>
        <end position="168"/>
    </location>
</feature>
<dbReference type="AlphaFoldDB" id="A0A8J2JEN5"/>
<dbReference type="PANTHER" id="PTHR10127">
    <property type="entry name" value="DISCOIDIN, CUB, EGF, LAMININ , AND ZINC METALLOPROTEASE DOMAIN CONTAINING"/>
    <property type="match status" value="1"/>
</dbReference>
<dbReference type="CDD" id="cd04280">
    <property type="entry name" value="ZnMc_astacin_like"/>
    <property type="match status" value="1"/>
</dbReference>
<evidence type="ECO:0000313" key="9">
    <source>
        <dbReference type="Proteomes" id="UP000708208"/>
    </source>
</evidence>
<feature type="active site" evidence="6">
    <location>
        <position position="62"/>
    </location>
</feature>
<evidence type="ECO:0000313" key="8">
    <source>
        <dbReference type="EMBL" id="CAG7709682.1"/>
    </source>
</evidence>
<evidence type="ECO:0000256" key="2">
    <source>
        <dbReference type="ARBA" id="ARBA00022723"/>
    </source>
</evidence>
<feature type="binding site" evidence="6">
    <location>
        <position position="71"/>
    </location>
    <ligand>
        <name>Zn(2+)</name>
        <dbReference type="ChEBI" id="CHEBI:29105"/>
        <note>catalytic</note>
    </ligand>
</feature>
<feature type="binding site" evidence="6">
    <location>
        <position position="61"/>
    </location>
    <ligand>
        <name>Zn(2+)</name>
        <dbReference type="ChEBI" id="CHEBI:29105"/>
        <note>catalytic</note>
    </ligand>
</feature>
<evidence type="ECO:0000256" key="6">
    <source>
        <dbReference type="PROSITE-ProRule" id="PRU01211"/>
    </source>
</evidence>
<protein>
    <recommendedName>
        <fullName evidence="7">Peptidase M12A domain-containing protein</fullName>
    </recommendedName>
</protein>
<keyword evidence="2 6" id="KW-0479">Metal-binding</keyword>
<dbReference type="InterPro" id="IPR034035">
    <property type="entry name" value="Astacin-like_dom"/>
</dbReference>
<dbReference type="Pfam" id="PF01400">
    <property type="entry name" value="Astacin"/>
    <property type="match status" value="1"/>
</dbReference>
<evidence type="ECO:0000256" key="1">
    <source>
        <dbReference type="ARBA" id="ARBA00022670"/>
    </source>
</evidence>
<dbReference type="GO" id="GO:0008270">
    <property type="term" value="F:zinc ion binding"/>
    <property type="evidence" value="ECO:0007669"/>
    <property type="project" value="UniProtKB-UniRule"/>
</dbReference>